<protein>
    <submittedName>
        <fullName evidence="1">Uncharacterized protein</fullName>
    </submittedName>
</protein>
<evidence type="ECO:0000313" key="2">
    <source>
        <dbReference type="Proteomes" id="UP000280455"/>
    </source>
</evidence>
<dbReference type="AlphaFoldDB" id="A0AAD0ZFR1"/>
<proteinExistence type="predicted"/>
<dbReference type="Proteomes" id="UP000280455">
    <property type="component" value="Chromosome"/>
</dbReference>
<gene>
    <name evidence="1" type="ORF">C4K07_2390</name>
</gene>
<sequence length="35" mass="3612">MVTEFIAGAAMGNRRHAVFGSTSDKEARAIGAAAF</sequence>
<name>A0AAD0ZFR1_9PSED</name>
<evidence type="ECO:0000313" key="1">
    <source>
        <dbReference type="EMBL" id="AZE29175.1"/>
    </source>
</evidence>
<reference evidence="1 2" key="1">
    <citation type="submission" date="2018-03" db="EMBL/GenBank/DDBJ databases">
        <title>Diversity of phytobeneficial traits revealed by whole-genome analysis of worldwide-isolated phenazine-producing Pseudomonas spp.</title>
        <authorList>
            <person name="Biessy A."/>
            <person name="Novinscak A."/>
            <person name="Blom J."/>
            <person name="Leger G."/>
            <person name="Thomashow L.S."/>
            <person name="Cazorla F.M."/>
            <person name="Josic D."/>
            <person name="Filion M."/>
        </authorList>
    </citation>
    <scope>NUCLEOTIDE SEQUENCE [LARGE SCALE GENOMIC DNA]</scope>
    <source>
        <strain evidence="1 2">ChPhzS24</strain>
    </source>
</reference>
<organism evidence="1 2">
    <name type="scientific">Pseudomonas chlororaphis subsp. aureofaciens</name>
    <dbReference type="NCBI Taxonomy" id="587851"/>
    <lineage>
        <taxon>Bacteria</taxon>
        <taxon>Pseudomonadati</taxon>
        <taxon>Pseudomonadota</taxon>
        <taxon>Gammaproteobacteria</taxon>
        <taxon>Pseudomonadales</taxon>
        <taxon>Pseudomonadaceae</taxon>
        <taxon>Pseudomonas</taxon>
    </lineage>
</organism>
<accession>A0AAD0ZFR1</accession>
<dbReference type="EMBL" id="CP027750">
    <property type="protein sequence ID" value="AZE29175.1"/>
    <property type="molecule type" value="Genomic_DNA"/>
</dbReference>